<dbReference type="SMART" id="SM00530">
    <property type="entry name" value="HTH_XRE"/>
    <property type="match status" value="1"/>
</dbReference>
<dbReference type="EMBL" id="PPUT01000001">
    <property type="protein sequence ID" value="RDC47084.1"/>
    <property type="molecule type" value="Genomic_DNA"/>
</dbReference>
<dbReference type="GO" id="GO:0003677">
    <property type="term" value="F:DNA binding"/>
    <property type="evidence" value="ECO:0007669"/>
    <property type="project" value="InterPro"/>
</dbReference>
<protein>
    <submittedName>
        <fullName evidence="2">Transcriptional regulator</fullName>
    </submittedName>
</protein>
<dbReference type="InterPro" id="IPR001387">
    <property type="entry name" value="Cro/C1-type_HTH"/>
</dbReference>
<evidence type="ECO:0000313" key="3">
    <source>
        <dbReference type="Proteomes" id="UP000253805"/>
    </source>
</evidence>
<dbReference type="Proteomes" id="UP000253805">
    <property type="component" value="Unassembled WGS sequence"/>
</dbReference>
<dbReference type="CDD" id="cd00093">
    <property type="entry name" value="HTH_XRE"/>
    <property type="match status" value="1"/>
</dbReference>
<evidence type="ECO:0000259" key="1">
    <source>
        <dbReference type="PROSITE" id="PS50943"/>
    </source>
</evidence>
<dbReference type="PROSITE" id="PS50943">
    <property type="entry name" value="HTH_CROC1"/>
    <property type="match status" value="1"/>
</dbReference>
<feature type="domain" description="HTH cro/C1-type" evidence="1">
    <location>
        <begin position="1"/>
        <end position="55"/>
    </location>
</feature>
<dbReference type="Pfam" id="PF13560">
    <property type="entry name" value="HTH_31"/>
    <property type="match status" value="1"/>
</dbReference>
<proteinExistence type="predicted"/>
<organism evidence="2 3">
    <name type="scientific">Adlercreutzia equolifaciens subsp. celatus</name>
    <dbReference type="NCBI Taxonomy" id="394340"/>
    <lineage>
        <taxon>Bacteria</taxon>
        <taxon>Bacillati</taxon>
        <taxon>Actinomycetota</taxon>
        <taxon>Coriobacteriia</taxon>
        <taxon>Eggerthellales</taxon>
        <taxon>Eggerthellaceae</taxon>
        <taxon>Adlercreutzia</taxon>
    </lineage>
</organism>
<comment type="caution">
    <text evidence="2">The sequence shown here is derived from an EMBL/GenBank/DDBJ whole genome shotgun (WGS) entry which is preliminary data.</text>
</comment>
<sequence length="92" mass="10724">MDAVRERRGISVAELARRAGIDGKRLWYVLRGNRTMRADEFVRLCAVLDLEIYHFLTRTQAKELRANKIRSGEEWQLACDVRNTLKGDSCER</sequence>
<evidence type="ECO:0000313" key="2">
    <source>
        <dbReference type="EMBL" id="RDC47084.1"/>
    </source>
</evidence>
<dbReference type="SUPFAM" id="SSF47413">
    <property type="entry name" value="lambda repressor-like DNA-binding domains"/>
    <property type="match status" value="1"/>
</dbReference>
<reference evidence="2 3" key="1">
    <citation type="journal article" date="2018" name="Elife">
        <title>Discovery and characterization of a prevalent human gut bacterial enzyme sufficient for the inactivation of a family of plant toxins.</title>
        <authorList>
            <person name="Koppel N."/>
            <person name="Bisanz J.E."/>
            <person name="Pandelia M.E."/>
            <person name="Turnbaugh P.J."/>
            <person name="Balskus E.P."/>
        </authorList>
    </citation>
    <scope>NUCLEOTIDE SEQUENCE [LARGE SCALE GENOMIC DNA]</scope>
    <source>
        <strain evidence="2 3">OB21 GAM 11</strain>
    </source>
</reference>
<gene>
    <name evidence="2" type="ORF">C1850_01170</name>
</gene>
<accession>A0A369P4Q4</accession>
<dbReference type="RefSeq" id="WP_114548284.1">
    <property type="nucleotide sequence ID" value="NZ_PPUT01000001.1"/>
</dbReference>
<dbReference type="AlphaFoldDB" id="A0A369P4Q4"/>
<dbReference type="Gene3D" id="1.10.260.40">
    <property type="entry name" value="lambda repressor-like DNA-binding domains"/>
    <property type="match status" value="1"/>
</dbReference>
<name>A0A369P4Q4_9ACTN</name>
<dbReference type="InterPro" id="IPR010982">
    <property type="entry name" value="Lambda_DNA-bd_dom_sf"/>
</dbReference>